<feature type="compositionally biased region" description="Pro residues" evidence="1">
    <location>
        <begin position="137"/>
        <end position="146"/>
    </location>
</feature>
<evidence type="ECO:0000313" key="2">
    <source>
        <dbReference type="EMBL" id="KAF6289953.1"/>
    </source>
</evidence>
<evidence type="ECO:0000313" key="3">
    <source>
        <dbReference type="Proteomes" id="UP000558488"/>
    </source>
</evidence>
<dbReference type="AlphaFoldDB" id="A0A7J7SNU2"/>
<reference evidence="2 3" key="1">
    <citation type="journal article" date="2020" name="Nature">
        <title>Six reference-quality genomes reveal evolution of bat adaptations.</title>
        <authorList>
            <person name="Jebb D."/>
            <person name="Huang Z."/>
            <person name="Pippel M."/>
            <person name="Hughes G.M."/>
            <person name="Lavrichenko K."/>
            <person name="Devanna P."/>
            <person name="Winkler S."/>
            <person name="Jermiin L.S."/>
            <person name="Skirmuntt E.C."/>
            <person name="Katzourakis A."/>
            <person name="Burkitt-Gray L."/>
            <person name="Ray D.A."/>
            <person name="Sullivan K.A.M."/>
            <person name="Roscito J.G."/>
            <person name="Kirilenko B.M."/>
            <person name="Davalos L.M."/>
            <person name="Corthals A.P."/>
            <person name="Power M.L."/>
            <person name="Jones G."/>
            <person name="Ransome R.D."/>
            <person name="Dechmann D.K.N."/>
            <person name="Locatelli A.G."/>
            <person name="Puechmaille S.J."/>
            <person name="Fedrigo O."/>
            <person name="Jarvis E.D."/>
            <person name="Hiller M."/>
            <person name="Vernes S.C."/>
            <person name="Myers E.W."/>
            <person name="Teeling E.C."/>
        </authorList>
    </citation>
    <scope>NUCLEOTIDE SEQUENCE [LARGE SCALE GENOMIC DNA]</scope>
    <source>
        <strain evidence="2">MPipKuh1</strain>
        <tissue evidence="2">Flight muscle</tissue>
    </source>
</reference>
<evidence type="ECO:0000256" key="1">
    <source>
        <dbReference type="SAM" id="MobiDB-lite"/>
    </source>
</evidence>
<organism evidence="2 3">
    <name type="scientific">Pipistrellus kuhlii</name>
    <name type="common">Kuhl's pipistrelle</name>
    <dbReference type="NCBI Taxonomy" id="59472"/>
    <lineage>
        <taxon>Eukaryota</taxon>
        <taxon>Metazoa</taxon>
        <taxon>Chordata</taxon>
        <taxon>Craniata</taxon>
        <taxon>Vertebrata</taxon>
        <taxon>Euteleostomi</taxon>
        <taxon>Mammalia</taxon>
        <taxon>Eutheria</taxon>
        <taxon>Laurasiatheria</taxon>
        <taxon>Chiroptera</taxon>
        <taxon>Yangochiroptera</taxon>
        <taxon>Vespertilionidae</taxon>
        <taxon>Pipistrellus</taxon>
    </lineage>
</organism>
<proteinExistence type="predicted"/>
<gene>
    <name evidence="2" type="ORF">mPipKuh1_009785</name>
</gene>
<comment type="caution">
    <text evidence="2">The sequence shown here is derived from an EMBL/GenBank/DDBJ whole genome shotgun (WGS) entry which is preliminary data.</text>
</comment>
<feature type="compositionally biased region" description="Low complexity" evidence="1">
    <location>
        <begin position="119"/>
        <end position="136"/>
    </location>
</feature>
<name>A0A7J7SNU2_PIPKU</name>
<keyword evidence="3" id="KW-1185">Reference proteome</keyword>
<sequence length="146" mass="15389">MYLLHTHQPMQVPHPGPSMFLCLCSFPSNSQGFPNSPPTSPGKWDGQGPPRLESAGCPSYRTLASFQPVPSCSLFIRVSWLCLALGGGEGHPSSPPPPPPPPFPGQHRPQPDQSVQDAGGLTLMGRTLTLSSSSPQSPSPPHPPSP</sequence>
<feature type="region of interest" description="Disordered" evidence="1">
    <location>
        <begin position="87"/>
        <end position="146"/>
    </location>
</feature>
<protein>
    <submittedName>
        <fullName evidence="2">Uncharacterized protein</fullName>
    </submittedName>
</protein>
<feature type="region of interest" description="Disordered" evidence="1">
    <location>
        <begin position="32"/>
        <end position="55"/>
    </location>
</feature>
<dbReference type="EMBL" id="JACAGB010000038">
    <property type="protein sequence ID" value="KAF6289953.1"/>
    <property type="molecule type" value="Genomic_DNA"/>
</dbReference>
<feature type="compositionally biased region" description="Pro residues" evidence="1">
    <location>
        <begin position="93"/>
        <end position="104"/>
    </location>
</feature>
<dbReference type="Proteomes" id="UP000558488">
    <property type="component" value="Unassembled WGS sequence"/>
</dbReference>
<accession>A0A7J7SNU2</accession>